<comment type="caution">
    <text evidence="1">The sequence shown here is derived from an EMBL/GenBank/DDBJ whole genome shotgun (WGS) entry which is preliminary data.</text>
</comment>
<accession>A0ACB9QRM7</accession>
<evidence type="ECO:0000313" key="2">
    <source>
        <dbReference type="Proteomes" id="UP001057402"/>
    </source>
</evidence>
<reference evidence="2" key="1">
    <citation type="journal article" date="2023" name="Front. Plant Sci.">
        <title>Chromosomal-level genome assembly of Melastoma candidum provides insights into trichome evolution.</title>
        <authorList>
            <person name="Zhong Y."/>
            <person name="Wu W."/>
            <person name="Sun C."/>
            <person name="Zou P."/>
            <person name="Liu Y."/>
            <person name="Dai S."/>
            <person name="Zhou R."/>
        </authorList>
    </citation>
    <scope>NUCLEOTIDE SEQUENCE [LARGE SCALE GENOMIC DNA]</scope>
</reference>
<protein>
    <submittedName>
        <fullName evidence="1">Uncharacterized protein</fullName>
    </submittedName>
</protein>
<name>A0ACB9QRM7_9MYRT</name>
<organism evidence="1 2">
    <name type="scientific">Melastoma candidum</name>
    <dbReference type="NCBI Taxonomy" id="119954"/>
    <lineage>
        <taxon>Eukaryota</taxon>
        <taxon>Viridiplantae</taxon>
        <taxon>Streptophyta</taxon>
        <taxon>Embryophyta</taxon>
        <taxon>Tracheophyta</taxon>
        <taxon>Spermatophyta</taxon>
        <taxon>Magnoliopsida</taxon>
        <taxon>eudicotyledons</taxon>
        <taxon>Gunneridae</taxon>
        <taxon>Pentapetalae</taxon>
        <taxon>rosids</taxon>
        <taxon>malvids</taxon>
        <taxon>Myrtales</taxon>
        <taxon>Melastomataceae</taxon>
        <taxon>Melastomatoideae</taxon>
        <taxon>Melastomateae</taxon>
        <taxon>Melastoma</taxon>
    </lineage>
</organism>
<sequence>MSLLVRSLFAPIIIVAAMVFSLEFTKGEDTDILEMGCNPKAADNTQEDSISDLLEDLIANTPVNGFFQYLTGKGYYAIAGCNGVISQDECGDCLDDAENKLIIHCRDADGAQIKLVDCRLRFEQYPFSF</sequence>
<dbReference type="EMBL" id="CM042884">
    <property type="protein sequence ID" value="KAI4368074.1"/>
    <property type="molecule type" value="Genomic_DNA"/>
</dbReference>
<proteinExistence type="predicted"/>
<evidence type="ECO:0000313" key="1">
    <source>
        <dbReference type="EMBL" id="KAI4368074.1"/>
    </source>
</evidence>
<gene>
    <name evidence="1" type="ORF">MLD38_016677</name>
</gene>
<dbReference type="Proteomes" id="UP001057402">
    <property type="component" value="Chromosome 5"/>
</dbReference>
<keyword evidence="2" id="KW-1185">Reference proteome</keyword>